<dbReference type="EMBL" id="CP073100">
    <property type="protein sequence ID" value="QUE52747.1"/>
    <property type="molecule type" value="Genomic_DNA"/>
</dbReference>
<organism evidence="1 2">
    <name type="scientific">Luteolibacter ambystomatis</name>
    <dbReference type="NCBI Taxonomy" id="2824561"/>
    <lineage>
        <taxon>Bacteria</taxon>
        <taxon>Pseudomonadati</taxon>
        <taxon>Verrucomicrobiota</taxon>
        <taxon>Verrucomicrobiia</taxon>
        <taxon>Verrucomicrobiales</taxon>
        <taxon>Verrucomicrobiaceae</taxon>
        <taxon>Luteolibacter</taxon>
    </lineage>
</organism>
<proteinExistence type="predicted"/>
<accession>A0A975J2B9</accession>
<evidence type="ECO:0000313" key="1">
    <source>
        <dbReference type="EMBL" id="QUE52747.1"/>
    </source>
</evidence>
<name>A0A975J2B9_9BACT</name>
<dbReference type="AlphaFoldDB" id="A0A975J2B9"/>
<gene>
    <name evidence="1" type="ORF">KBB96_07595</name>
</gene>
<dbReference type="RefSeq" id="WP_211634030.1">
    <property type="nucleotide sequence ID" value="NZ_CP073100.1"/>
</dbReference>
<protein>
    <submittedName>
        <fullName evidence="1">Uncharacterized protein</fullName>
    </submittedName>
</protein>
<evidence type="ECO:0000313" key="2">
    <source>
        <dbReference type="Proteomes" id="UP000676169"/>
    </source>
</evidence>
<dbReference type="KEGG" id="lamb:KBB96_07595"/>
<keyword evidence="2" id="KW-1185">Reference proteome</keyword>
<sequence length="183" mass="20328">MNTQDNYYWYDGLQQVTRHDRGNLVPSFGPPYTGVDNRQQQELFNFDETGNWNSNYSESPALDQSRVNNQANQIVSLDGPASVVQPAYDLAGNMTTIPKPGDWILLTYTCDLKRSISGDPPQSIRSMSTKVDRCVDECPNTDDEFPKSFTRTLAFTTLPYSPGATQVGPRVDVPGTPGGRAWV</sequence>
<reference evidence="1" key="1">
    <citation type="submission" date="2021-04" db="EMBL/GenBank/DDBJ databases">
        <title>Luteolibacter sp. 32A isolated from the skin of an Anderson's salamander (Ambystoma andersonii).</title>
        <authorList>
            <person name="Spergser J."/>
            <person name="Busse H.-J."/>
        </authorList>
    </citation>
    <scope>NUCLEOTIDE SEQUENCE</scope>
    <source>
        <strain evidence="1">32A</strain>
    </source>
</reference>
<dbReference type="Proteomes" id="UP000676169">
    <property type="component" value="Chromosome"/>
</dbReference>